<dbReference type="AlphaFoldDB" id="A0AAU2H4V0"/>
<evidence type="ECO:0000256" key="2">
    <source>
        <dbReference type="ARBA" id="ARBA00022737"/>
    </source>
</evidence>
<organism evidence="5">
    <name type="scientific">Streptomyces sp. NBC_00060</name>
    <dbReference type="NCBI Taxonomy" id="2975636"/>
    <lineage>
        <taxon>Bacteria</taxon>
        <taxon>Bacillati</taxon>
        <taxon>Actinomycetota</taxon>
        <taxon>Actinomycetes</taxon>
        <taxon>Kitasatosporales</taxon>
        <taxon>Streptomycetaceae</taxon>
        <taxon>Streptomyces</taxon>
    </lineage>
</organism>
<keyword evidence="5" id="KW-0401">Integrin</keyword>
<keyword evidence="2" id="KW-0677">Repeat</keyword>
<evidence type="ECO:0000256" key="4">
    <source>
        <dbReference type="SAM" id="SignalP"/>
    </source>
</evidence>
<dbReference type="PROSITE" id="PS51470">
    <property type="entry name" value="FG_GAP"/>
    <property type="match status" value="1"/>
</dbReference>
<dbReference type="Pfam" id="PF01839">
    <property type="entry name" value="FG-GAP"/>
    <property type="match status" value="1"/>
</dbReference>
<dbReference type="SUPFAM" id="SSF69318">
    <property type="entry name" value="Integrin alpha N-terminal domain"/>
    <property type="match status" value="1"/>
</dbReference>
<keyword evidence="1 4" id="KW-0732">Signal</keyword>
<dbReference type="InterPro" id="IPR013519">
    <property type="entry name" value="Int_alpha_beta-p"/>
</dbReference>
<sequence length="492" mass="48508">MGEWIAWLAVAGFVVAALVAWGTGRAHAAAAACSGVDADYNGDGVRDTAIGDPDATVNGKSLAGTVTVAYGGAAGVVQVRQGLAWVPGDPEAGTRFGFSLTSGDLNADGCADLVVGAPYRDVNGAADAGAVYVIYGAPGGLGTGPASTFYVQERTSATSEPGDLFGYSLSAGKATGSTPYVAMGIPGEDVGTVRDAGAMAYVHGGVAAWVDQESSNVPGLSEPDDRFGASLASTPTHLIVGVPGEGFGTEAFAGGIVIFSHTLDATGRPTPLTGADQTSTNVGSAEAGDRFGTALAAAPLPASLAGESYVLVGSPGEDLGTAVDAGSASLYRIEGDGTVTTVMGALAQGVGGAGNTPETGDFFGQTVAMSLQGPLTLRLAVGVPGEESSEEHLDKGGIHIFTVRGDSTVTDAWFDPGYGIPGVPEQQMFVGASLAATPQALLVGVAKASGSASGAVYAFGWDSQSGTAPTQTFTPGEGGIPAGGAAFGASIR</sequence>
<dbReference type="InterPro" id="IPR013517">
    <property type="entry name" value="FG-GAP"/>
</dbReference>
<keyword evidence="3" id="KW-0325">Glycoprotein</keyword>
<dbReference type="EMBL" id="CP108253">
    <property type="protein sequence ID" value="WTU42377.1"/>
    <property type="molecule type" value="Genomic_DNA"/>
</dbReference>
<dbReference type="SMART" id="SM00191">
    <property type="entry name" value="Int_alpha"/>
    <property type="match status" value="5"/>
</dbReference>
<proteinExistence type="predicted"/>
<reference evidence="5" key="1">
    <citation type="submission" date="2022-10" db="EMBL/GenBank/DDBJ databases">
        <title>The complete genomes of actinobacterial strains from the NBC collection.</title>
        <authorList>
            <person name="Joergensen T.S."/>
            <person name="Alvarez Arevalo M."/>
            <person name="Sterndorff E.B."/>
            <person name="Faurdal D."/>
            <person name="Vuksanovic O."/>
            <person name="Mourched A.-S."/>
            <person name="Charusanti P."/>
            <person name="Shaw S."/>
            <person name="Blin K."/>
            <person name="Weber T."/>
        </authorList>
    </citation>
    <scope>NUCLEOTIDE SEQUENCE</scope>
    <source>
        <strain evidence="5">NBC_00060</strain>
    </source>
</reference>
<dbReference type="Gene3D" id="2.130.10.130">
    <property type="entry name" value="Integrin alpha, N-terminal"/>
    <property type="match status" value="1"/>
</dbReference>
<feature type="signal peptide" evidence="4">
    <location>
        <begin position="1"/>
        <end position="28"/>
    </location>
</feature>
<evidence type="ECO:0000256" key="1">
    <source>
        <dbReference type="ARBA" id="ARBA00022729"/>
    </source>
</evidence>
<name>A0AAU2H4V0_9ACTN</name>
<dbReference type="PANTHER" id="PTHR36220:SF1">
    <property type="entry name" value="GAMMA TUBULIN COMPLEX COMPONENT C-TERMINAL DOMAIN-CONTAINING PROTEIN"/>
    <property type="match status" value="1"/>
</dbReference>
<accession>A0AAU2H4V0</accession>
<gene>
    <name evidence="5" type="ORF">OHV25_23805</name>
</gene>
<dbReference type="InterPro" id="IPR028994">
    <property type="entry name" value="Integrin_alpha_N"/>
</dbReference>
<dbReference type="PANTHER" id="PTHR36220">
    <property type="entry name" value="UNNAMED PRODUCT"/>
    <property type="match status" value="1"/>
</dbReference>
<protein>
    <submittedName>
        <fullName evidence="5">Integrin alpha</fullName>
    </submittedName>
</protein>
<dbReference type="GO" id="GO:0007229">
    <property type="term" value="P:integrin-mediated signaling pathway"/>
    <property type="evidence" value="ECO:0007669"/>
    <property type="project" value="UniProtKB-KW"/>
</dbReference>
<feature type="chain" id="PRO_5043804715" evidence="4">
    <location>
        <begin position="29"/>
        <end position="492"/>
    </location>
</feature>
<evidence type="ECO:0000256" key="3">
    <source>
        <dbReference type="ARBA" id="ARBA00023180"/>
    </source>
</evidence>
<evidence type="ECO:0000313" key="5">
    <source>
        <dbReference type="EMBL" id="WTU42377.1"/>
    </source>
</evidence>